<sequence length="136" mass="16260">MSYSAYIAVYEDADVRYPDHWALQLLNNNDADDSIMFQVLLSDNMVTYFVDEPAYRKPEDAKSFSEKLHVGDVKTDDINKLIALIERVPMVQYARHRWNCQSWVMDVLDEMCKRDLLTWKDRMRTRAQKRMWFLKA</sequence>
<name>A0ABR0STJ4_9HYPO</name>
<dbReference type="EMBL" id="JAVFKD010000004">
    <property type="protein sequence ID" value="KAK5995471.1"/>
    <property type="molecule type" value="Genomic_DNA"/>
</dbReference>
<dbReference type="InterPro" id="IPR046670">
    <property type="entry name" value="DUF6540"/>
</dbReference>
<keyword evidence="2" id="KW-1185">Reference proteome</keyword>
<evidence type="ECO:0000313" key="2">
    <source>
        <dbReference type="Proteomes" id="UP001338125"/>
    </source>
</evidence>
<comment type="caution">
    <text evidence="1">The sequence shown here is derived from an EMBL/GenBank/DDBJ whole genome shotgun (WGS) entry which is preliminary data.</text>
</comment>
<evidence type="ECO:0000313" key="1">
    <source>
        <dbReference type="EMBL" id="KAK5995471.1"/>
    </source>
</evidence>
<reference evidence="1 2" key="1">
    <citation type="submission" date="2024-01" db="EMBL/GenBank/DDBJ databases">
        <title>Complete genome of Cladobotryum mycophilum ATHUM6906.</title>
        <authorList>
            <person name="Christinaki A.C."/>
            <person name="Myridakis A.I."/>
            <person name="Kouvelis V.N."/>
        </authorList>
    </citation>
    <scope>NUCLEOTIDE SEQUENCE [LARGE SCALE GENOMIC DNA]</scope>
    <source>
        <strain evidence="1 2">ATHUM6906</strain>
    </source>
</reference>
<dbReference type="Pfam" id="PF20174">
    <property type="entry name" value="DUF6540"/>
    <property type="match status" value="1"/>
</dbReference>
<gene>
    <name evidence="1" type="ORF">PT974_03879</name>
</gene>
<proteinExistence type="predicted"/>
<accession>A0ABR0STJ4</accession>
<dbReference type="Proteomes" id="UP001338125">
    <property type="component" value="Unassembled WGS sequence"/>
</dbReference>
<protein>
    <submittedName>
        <fullName evidence="1">Uncharacterized protein</fullName>
    </submittedName>
</protein>
<organism evidence="1 2">
    <name type="scientific">Cladobotryum mycophilum</name>
    <dbReference type="NCBI Taxonomy" id="491253"/>
    <lineage>
        <taxon>Eukaryota</taxon>
        <taxon>Fungi</taxon>
        <taxon>Dikarya</taxon>
        <taxon>Ascomycota</taxon>
        <taxon>Pezizomycotina</taxon>
        <taxon>Sordariomycetes</taxon>
        <taxon>Hypocreomycetidae</taxon>
        <taxon>Hypocreales</taxon>
        <taxon>Hypocreaceae</taxon>
        <taxon>Cladobotryum</taxon>
    </lineage>
</organism>